<comment type="caution">
    <text evidence="12">The sequence shown here is derived from an EMBL/GenBank/DDBJ whole genome shotgun (WGS) entry which is preliminary data.</text>
</comment>
<organism evidence="12 13">
    <name type="scientific">Thermoproteota archaeon</name>
    <dbReference type="NCBI Taxonomy" id="2056631"/>
    <lineage>
        <taxon>Archaea</taxon>
        <taxon>Thermoproteota</taxon>
    </lineage>
</organism>
<dbReference type="PANTHER" id="PTHR23001:SF3">
    <property type="entry name" value="EUKARYOTIC TRANSLATION INITIATION FACTOR 2 SUBUNIT 2"/>
    <property type="match status" value="1"/>
</dbReference>
<dbReference type="Gene3D" id="3.30.30.170">
    <property type="match status" value="1"/>
</dbReference>
<evidence type="ECO:0000313" key="13">
    <source>
        <dbReference type="Proteomes" id="UP000272051"/>
    </source>
</evidence>
<dbReference type="NCBIfam" id="TIGR00311">
    <property type="entry name" value="aIF-2beta"/>
    <property type="match status" value="1"/>
</dbReference>
<dbReference type="InterPro" id="IPR002735">
    <property type="entry name" value="Transl_init_fac_IF2/IF5_dom"/>
</dbReference>
<evidence type="ECO:0000256" key="5">
    <source>
        <dbReference type="ARBA" id="ARBA00022540"/>
    </source>
</evidence>
<evidence type="ECO:0000256" key="4">
    <source>
        <dbReference type="ARBA" id="ARBA00022314"/>
    </source>
</evidence>
<dbReference type="GO" id="GO:0003743">
    <property type="term" value="F:translation initiation factor activity"/>
    <property type="evidence" value="ECO:0007669"/>
    <property type="project" value="UniProtKB-UniRule"/>
</dbReference>
<evidence type="ECO:0000259" key="10">
    <source>
        <dbReference type="SMART" id="SM00653"/>
    </source>
</evidence>
<proteinExistence type="inferred from homology"/>
<comment type="subunit">
    <text evidence="3 9">Heterotrimer composed of an alpha, a beta and a gamma chain.</text>
</comment>
<evidence type="ECO:0000313" key="12">
    <source>
        <dbReference type="EMBL" id="RLE52771.1"/>
    </source>
</evidence>
<dbReference type="InterPro" id="IPR016190">
    <property type="entry name" value="Transl_init_fac_IF2/IF5_Zn-bd"/>
</dbReference>
<dbReference type="SUPFAM" id="SSF75689">
    <property type="entry name" value="Zinc-binding domain of translation initiation factor 2 beta"/>
    <property type="match status" value="1"/>
</dbReference>
<dbReference type="EMBL" id="QMQV01000024">
    <property type="protein sequence ID" value="RLE49734.1"/>
    <property type="molecule type" value="Genomic_DNA"/>
</dbReference>
<evidence type="ECO:0000256" key="1">
    <source>
        <dbReference type="ARBA" id="ARBA00003323"/>
    </source>
</evidence>
<evidence type="ECO:0000256" key="7">
    <source>
        <dbReference type="ARBA" id="ARBA00031466"/>
    </source>
</evidence>
<comment type="function">
    <text evidence="1 9">eIF-2 functions in the early steps of protein synthesis by forming a ternary complex with GTP and initiator tRNA.</text>
</comment>
<evidence type="ECO:0000256" key="9">
    <source>
        <dbReference type="HAMAP-Rule" id="MF_00232"/>
    </source>
</evidence>
<gene>
    <name evidence="9" type="primary">eif2b</name>
    <name evidence="11" type="ORF">DRJ31_03800</name>
    <name evidence="12" type="ORF">DRJ33_02840</name>
</gene>
<feature type="domain" description="Translation initiation factor IF2/IF5" evidence="10">
    <location>
        <begin position="25"/>
        <end position="132"/>
    </location>
</feature>
<dbReference type="Proteomes" id="UP000278475">
    <property type="component" value="Unassembled WGS sequence"/>
</dbReference>
<sequence>MAAKYDYASLLERAYRAIPEKAQKASKYEIPKSSVMTIGSKTIVTNFKEICEKVNRDFTHVSRFILRELATAGSVEESRLVLQGKFSKEQIDNLVERYVRMYVICPSCGKPDTKLVKEGRLTFIVCEVCGAKNSVRTLA</sequence>
<dbReference type="HAMAP" id="MF_00232">
    <property type="entry name" value="eIF_2_beta"/>
    <property type="match status" value="1"/>
</dbReference>
<evidence type="ECO:0000256" key="6">
    <source>
        <dbReference type="ARBA" id="ARBA00022917"/>
    </source>
</evidence>
<dbReference type="PANTHER" id="PTHR23001">
    <property type="entry name" value="EUKARYOTIC TRANSLATION INITIATION FACTOR"/>
    <property type="match status" value="1"/>
</dbReference>
<keyword evidence="6 9" id="KW-0648">Protein biosynthesis</keyword>
<evidence type="ECO:0000256" key="8">
    <source>
        <dbReference type="ARBA" id="ARBA00032408"/>
    </source>
</evidence>
<dbReference type="InterPro" id="IPR045196">
    <property type="entry name" value="IF2/IF5"/>
</dbReference>
<accession>A0A497F0F3</accession>
<evidence type="ECO:0000313" key="11">
    <source>
        <dbReference type="EMBL" id="RLE49734.1"/>
    </source>
</evidence>
<protein>
    <recommendedName>
        <fullName evidence="4 9">Translation initiation factor 2 subunit beta</fullName>
    </recommendedName>
    <alternativeName>
        <fullName evidence="7 9">aIF2-beta</fullName>
    </alternativeName>
    <alternativeName>
        <fullName evidence="8 9">eIF-2-beta</fullName>
    </alternativeName>
</protein>
<dbReference type="InterPro" id="IPR004458">
    <property type="entry name" value="TIF2_bsu_arc"/>
</dbReference>
<evidence type="ECO:0000256" key="2">
    <source>
        <dbReference type="ARBA" id="ARBA00010397"/>
    </source>
</evidence>
<evidence type="ECO:0000256" key="3">
    <source>
        <dbReference type="ARBA" id="ARBA00011243"/>
    </source>
</evidence>
<dbReference type="Proteomes" id="UP000272051">
    <property type="component" value="Unassembled WGS sequence"/>
</dbReference>
<dbReference type="FunFam" id="3.30.30.170:FF:000001">
    <property type="entry name" value="Eukaryotic translation initiation factor 2 subunit"/>
    <property type="match status" value="1"/>
</dbReference>
<comment type="similarity">
    <text evidence="2 9">Belongs to the eIF-2-beta/eIF-5 family.</text>
</comment>
<dbReference type="NCBIfam" id="NF003067">
    <property type="entry name" value="PRK03988.1"/>
    <property type="match status" value="1"/>
</dbReference>
<dbReference type="SUPFAM" id="SSF100966">
    <property type="entry name" value="Translation initiation factor 2 beta, aIF2beta, N-terminal domain"/>
    <property type="match status" value="1"/>
</dbReference>
<dbReference type="Pfam" id="PF01873">
    <property type="entry name" value="eIF-5_eIF-2B"/>
    <property type="match status" value="1"/>
</dbReference>
<evidence type="ECO:0000313" key="14">
    <source>
        <dbReference type="Proteomes" id="UP000278475"/>
    </source>
</evidence>
<dbReference type="SMART" id="SM00653">
    <property type="entry name" value="eIF2B_5"/>
    <property type="match status" value="1"/>
</dbReference>
<dbReference type="AlphaFoldDB" id="A0A497F0F3"/>
<keyword evidence="5 9" id="KW-0396">Initiation factor</keyword>
<dbReference type="InterPro" id="IPR016189">
    <property type="entry name" value="Transl_init_fac_IF2/IF5_N"/>
</dbReference>
<reference evidence="13 14" key="1">
    <citation type="submission" date="2018-06" db="EMBL/GenBank/DDBJ databases">
        <title>Extensive metabolic versatility and redundancy in microbially diverse, dynamic hydrothermal sediments.</title>
        <authorList>
            <person name="Dombrowski N."/>
            <person name="Teske A."/>
            <person name="Baker B.J."/>
        </authorList>
    </citation>
    <scope>NUCLEOTIDE SEQUENCE [LARGE SCALE GENOMIC DNA]</scope>
    <source>
        <strain evidence="12">B34_G17</strain>
        <strain evidence="11">B66_G16</strain>
    </source>
</reference>
<name>A0A497F0F3_9CREN</name>
<dbReference type="EMBL" id="QMQX01000036">
    <property type="protein sequence ID" value="RLE52771.1"/>
    <property type="molecule type" value="Genomic_DNA"/>
</dbReference>